<organism evidence="15 16">
    <name type="scientific">Alkalibacillus salilacus</name>
    <dbReference type="NCBI Taxonomy" id="284582"/>
    <lineage>
        <taxon>Bacteria</taxon>
        <taxon>Bacillati</taxon>
        <taxon>Bacillota</taxon>
        <taxon>Bacilli</taxon>
        <taxon>Bacillales</taxon>
        <taxon>Bacillaceae</taxon>
        <taxon>Alkalibacillus</taxon>
    </lineage>
</organism>
<dbReference type="PANTHER" id="PTHR28259:SF16">
    <property type="entry name" value="FLUORIDE-SPECIFIC ION CHANNEL FLUC 2"/>
    <property type="match status" value="1"/>
</dbReference>
<accession>A0ABT9VFJ2</accession>
<evidence type="ECO:0000256" key="13">
    <source>
        <dbReference type="ARBA" id="ARBA00049940"/>
    </source>
</evidence>
<keyword evidence="6 14" id="KW-1133">Transmembrane helix</keyword>
<evidence type="ECO:0000256" key="6">
    <source>
        <dbReference type="ARBA" id="ARBA00022989"/>
    </source>
</evidence>
<comment type="caution">
    <text evidence="15">The sequence shown here is derived from an EMBL/GenBank/DDBJ whole genome shotgun (WGS) entry which is preliminary data.</text>
</comment>
<evidence type="ECO:0000256" key="8">
    <source>
        <dbReference type="ARBA" id="ARBA00023065"/>
    </source>
</evidence>
<dbReference type="PANTHER" id="PTHR28259">
    <property type="entry name" value="FLUORIDE EXPORT PROTEIN 1-RELATED"/>
    <property type="match status" value="1"/>
</dbReference>
<evidence type="ECO:0000256" key="3">
    <source>
        <dbReference type="ARBA" id="ARBA00022475"/>
    </source>
</evidence>
<dbReference type="EMBL" id="JAUSTQ010000006">
    <property type="protein sequence ID" value="MDQ0159708.1"/>
    <property type="molecule type" value="Genomic_DNA"/>
</dbReference>
<evidence type="ECO:0000256" key="14">
    <source>
        <dbReference type="HAMAP-Rule" id="MF_00454"/>
    </source>
</evidence>
<keyword evidence="10 14" id="KW-0407">Ion channel</keyword>
<feature type="transmembrane region" description="Helical" evidence="14">
    <location>
        <begin position="32"/>
        <end position="51"/>
    </location>
</feature>
<evidence type="ECO:0000256" key="12">
    <source>
        <dbReference type="ARBA" id="ARBA00035585"/>
    </source>
</evidence>
<evidence type="ECO:0000256" key="10">
    <source>
        <dbReference type="ARBA" id="ARBA00023303"/>
    </source>
</evidence>
<comment type="function">
    <text evidence="13 14">Fluoride-specific ion channel. Important for reducing fluoride concentration in the cell, thus reducing its toxicity.</text>
</comment>
<keyword evidence="16" id="KW-1185">Reference proteome</keyword>
<keyword evidence="7 14" id="KW-0915">Sodium</keyword>
<keyword evidence="3 14" id="KW-1003">Cell membrane</keyword>
<dbReference type="Proteomes" id="UP001224359">
    <property type="component" value="Unassembled WGS sequence"/>
</dbReference>
<reference evidence="15 16" key="1">
    <citation type="submission" date="2023-07" db="EMBL/GenBank/DDBJ databases">
        <title>Genomic Encyclopedia of Type Strains, Phase IV (KMG-IV): sequencing the most valuable type-strain genomes for metagenomic binning, comparative biology and taxonomic classification.</title>
        <authorList>
            <person name="Goeker M."/>
        </authorList>
    </citation>
    <scope>NUCLEOTIDE SEQUENCE [LARGE SCALE GENOMIC DNA]</scope>
    <source>
        <strain evidence="15 16">DSM 16460</strain>
    </source>
</reference>
<dbReference type="Pfam" id="PF02537">
    <property type="entry name" value="CRCB"/>
    <property type="match status" value="1"/>
</dbReference>
<dbReference type="InterPro" id="IPR003691">
    <property type="entry name" value="FluC"/>
</dbReference>
<comment type="subcellular location">
    <subcellularLocation>
        <location evidence="1 14">Cell membrane</location>
        <topology evidence="1 14">Multi-pass membrane protein</topology>
    </subcellularLocation>
</comment>
<keyword evidence="9 14" id="KW-0472">Membrane</keyword>
<keyword evidence="5 14" id="KW-0479">Metal-binding</keyword>
<keyword evidence="2 14" id="KW-0813">Transport</keyword>
<feature type="binding site" evidence="14">
    <location>
        <position position="68"/>
    </location>
    <ligand>
        <name>Na(+)</name>
        <dbReference type="ChEBI" id="CHEBI:29101"/>
        <note>structural</note>
    </ligand>
</feature>
<evidence type="ECO:0000256" key="5">
    <source>
        <dbReference type="ARBA" id="ARBA00022723"/>
    </source>
</evidence>
<name>A0ABT9VFJ2_9BACI</name>
<gene>
    <name evidence="14" type="primary">fluC</name>
    <name evidence="14" type="synonym">crcB</name>
    <name evidence="15" type="ORF">J2S77_001694</name>
</gene>
<dbReference type="HAMAP" id="MF_00454">
    <property type="entry name" value="FluC"/>
    <property type="match status" value="1"/>
</dbReference>
<comment type="activity regulation">
    <text evidence="14">Na(+) is not transported, but it plays an essential structural role and its presence is essential for fluoride channel function.</text>
</comment>
<feature type="binding site" evidence="14">
    <location>
        <position position="71"/>
    </location>
    <ligand>
        <name>Na(+)</name>
        <dbReference type="ChEBI" id="CHEBI:29101"/>
        <note>structural</note>
    </ligand>
</feature>
<evidence type="ECO:0000313" key="16">
    <source>
        <dbReference type="Proteomes" id="UP001224359"/>
    </source>
</evidence>
<feature type="transmembrane region" description="Helical" evidence="14">
    <location>
        <begin position="92"/>
        <end position="114"/>
    </location>
</feature>
<evidence type="ECO:0000313" key="15">
    <source>
        <dbReference type="EMBL" id="MDQ0159708.1"/>
    </source>
</evidence>
<dbReference type="RefSeq" id="WP_306976401.1">
    <property type="nucleotide sequence ID" value="NZ_JAUSTQ010000006.1"/>
</dbReference>
<evidence type="ECO:0000256" key="2">
    <source>
        <dbReference type="ARBA" id="ARBA00022448"/>
    </source>
</evidence>
<evidence type="ECO:0000256" key="7">
    <source>
        <dbReference type="ARBA" id="ARBA00023053"/>
    </source>
</evidence>
<protein>
    <recommendedName>
        <fullName evidence="14">Fluoride-specific ion channel FluC</fullName>
    </recommendedName>
</protein>
<proteinExistence type="inferred from homology"/>
<comment type="catalytic activity">
    <reaction evidence="12">
        <text>fluoride(in) = fluoride(out)</text>
        <dbReference type="Rhea" id="RHEA:76159"/>
        <dbReference type="ChEBI" id="CHEBI:17051"/>
    </reaction>
    <physiologicalReaction direction="left-to-right" evidence="12">
        <dbReference type="Rhea" id="RHEA:76160"/>
    </physiologicalReaction>
</comment>
<keyword evidence="8 14" id="KW-0406">Ion transport</keyword>
<comment type="similarity">
    <text evidence="11 14">Belongs to the fluoride channel Fluc/FEX (TC 1.A.43) family.</text>
</comment>
<evidence type="ECO:0000256" key="9">
    <source>
        <dbReference type="ARBA" id="ARBA00023136"/>
    </source>
</evidence>
<evidence type="ECO:0000256" key="11">
    <source>
        <dbReference type="ARBA" id="ARBA00035120"/>
    </source>
</evidence>
<sequence>MNILLLAISGGLGAASRYMIGQTIMQNRSKQALPLAMIVVNLLGAVGLALVSQLEGFLYLVCGVGFFGAFTTFSTFSVEAIQLIEKRYFTQFWIYTLVTILGSISLFSLTTWMIP</sequence>
<evidence type="ECO:0000256" key="1">
    <source>
        <dbReference type="ARBA" id="ARBA00004651"/>
    </source>
</evidence>
<feature type="transmembrane region" description="Helical" evidence="14">
    <location>
        <begin position="57"/>
        <end position="80"/>
    </location>
</feature>
<keyword evidence="4 14" id="KW-0812">Transmembrane</keyword>
<evidence type="ECO:0000256" key="4">
    <source>
        <dbReference type="ARBA" id="ARBA00022692"/>
    </source>
</evidence>